<sequence>MSKDWEEKFRPEDLQRIRGFRLMDDDFMSKCFEENIECTELVLQIVLGRDDLKVEKVAIQHQLKNLQGRSIIFDIYATDHAGKRYNVEIQRADRGAGAKRARYHSSLIDANVTEPGEKLENLVETYVIFITEHDVLGKGKPIYHIDRVIKETGENFGDEAHILYVNGEYRDESPIGTLMHDFSCTNAKDIKYRTLAERVRYFKEDEKGVAAMCKAMEDMRDEAALAARLAERKEVASRLLKKGAMSFEEIAEISQLSVEEVRALAGKRGA</sequence>
<dbReference type="Proteomes" id="UP001199355">
    <property type="component" value="Unassembled WGS sequence"/>
</dbReference>
<dbReference type="RefSeq" id="WP_262587221.1">
    <property type="nucleotide sequence ID" value="NZ_JAJEQF010000045.1"/>
</dbReference>
<evidence type="ECO:0000313" key="2">
    <source>
        <dbReference type="Proteomes" id="UP001199355"/>
    </source>
</evidence>
<gene>
    <name evidence="1" type="ORF">LKD45_13775</name>
</gene>
<reference evidence="1 2" key="1">
    <citation type="submission" date="2021-10" db="EMBL/GenBank/DDBJ databases">
        <title>Anaerobic single-cell dispensing facilitates the cultivation of human gut bacteria.</title>
        <authorList>
            <person name="Afrizal A."/>
        </authorList>
    </citation>
    <scope>NUCLEOTIDE SEQUENCE [LARGE SCALE GENOMIC DNA]</scope>
    <source>
        <strain evidence="1 2">CLA-AA-H244</strain>
    </source>
</reference>
<name>A0AAE3AZG6_9FIRM</name>
<evidence type="ECO:0000313" key="1">
    <source>
        <dbReference type="EMBL" id="MCC2168743.1"/>
    </source>
</evidence>
<comment type="caution">
    <text evidence="1">The sequence shown here is derived from an EMBL/GenBank/DDBJ whole genome shotgun (WGS) entry which is preliminary data.</text>
</comment>
<accession>A0AAE3AZG6</accession>
<dbReference type="AlphaFoldDB" id="A0AAE3AZG6"/>
<proteinExistence type="predicted"/>
<keyword evidence="2" id="KW-1185">Reference proteome</keyword>
<dbReference type="Pfam" id="PF12784">
    <property type="entry name" value="PDDEXK_2"/>
    <property type="match status" value="1"/>
</dbReference>
<protein>
    <submittedName>
        <fullName evidence="1">PD-(D/E)XK nuclease family transposase</fullName>
    </submittedName>
</protein>
<dbReference type="EMBL" id="JAJEQF010000045">
    <property type="protein sequence ID" value="MCC2168743.1"/>
    <property type="molecule type" value="Genomic_DNA"/>
</dbReference>
<organism evidence="1 2">
    <name type="scientific">Gallintestinimicrobium propionicum</name>
    <dbReference type="NCBI Taxonomy" id="2981770"/>
    <lineage>
        <taxon>Bacteria</taxon>
        <taxon>Bacillati</taxon>
        <taxon>Bacillota</taxon>
        <taxon>Clostridia</taxon>
        <taxon>Lachnospirales</taxon>
        <taxon>Lachnospiraceae</taxon>
        <taxon>Gallintestinimicrobium</taxon>
    </lineage>
</organism>